<dbReference type="GO" id="GO:0003677">
    <property type="term" value="F:DNA binding"/>
    <property type="evidence" value="ECO:0007669"/>
    <property type="project" value="TreeGrafter"/>
</dbReference>
<protein>
    <recommendedName>
        <fullName evidence="10">WAC domain-containing protein</fullName>
    </recommendedName>
</protein>
<keyword evidence="3 4" id="KW-0539">Nucleus</keyword>
<dbReference type="OrthoDB" id="332390at2759"/>
<evidence type="ECO:0000256" key="3">
    <source>
        <dbReference type="ARBA" id="ARBA00023242"/>
    </source>
</evidence>
<evidence type="ECO:0000259" key="6">
    <source>
        <dbReference type="PROSITE" id="PS50827"/>
    </source>
</evidence>
<evidence type="ECO:0000256" key="2">
    <source>
        <dbReference type="ARBA" id="ARBA00023054"/>
    </source>
</evidence>
<reference evidence="8" key="1">
    <citation type="journal article" date="2020" name="Ecol. Evol.">
        <title>Genome structure and content of the rice root-knot nematode (Meloidogyne graminicola).</title>
        <authorList>
            <person name="Phan N.T."/>
            <person name="Danchin E.G.J."/>
            <person name="Klopp C."/>
            <person name="Perfus-Barbeoch L."/>
            <person name="Kozlowski D.K."/>
            <person name="Koutsovoulos G.D."/>
            <person name="Lopez-Roques C."/>
            <person name="Bouchez O."/>
            <person name="Zahm M."/>
            <person name="Besnard G."/>
            <person name="Bellafiore S."/>
        </authorList>
    </citation>
    <scope>NUCLEOTIDE SEQUENCE</scope>
    <source>
        <strain evidence="8">VN-18</strain>
    </source>
</reference>
<feature type="domain" description="DDT" evidence="6">
    <location>
        <begin position="135"/>
        <end position="200"/>
    </location>
</feature>
<proteinExistence type="predicted"/>
<evidence type="ECO:0000313" key="9">
    <source>
        <dbReference type="Proteomes" id="UP000605970"/>
    </source>
</evidence>
<organism evidence="8 9">
    <name type="scientific">Meloidogyne graminicola</name>
    <dbReference type="NCBI Taxonomy" id="189291"/>
    <lineage>
        <taxon>Eukaryota</taxon>
        <taxon>Metazoa</taxon>
        <taxon>Ecdysozoa</taxon>
        <taxon>Nematoda</taxon>
        <taxon>Chromadorea</taxon>
        <taxon>Rhabditida</taxon>
        <taxon>Tylenchina</taxon>
        <taxon>Tylenchomorpha</taxon>
        <taxon>Tylenchoidea</taxon>
        <taxon>Meloidogynidae</taxon>
        <taxon>Meloidogyninae</taxon>
        <taxon>Meloidogyne</taxon>
    </lineage>
</organism>
<dbReference type="GO" id="GO:0000228">
    <property type="term" value="C:nuclear chromosome"/>
    <property type="evidence" value="ECO:0007669"/>
    <property type="project" value="TreeGrafter"/>
</dbReference>
<dbReference type="GO" id="GO:0045740">
    <property type="term" value="P:positive regulation of DNA replication"/>
    <property type="evidence" value="ECO:0007669"/>
    <property type="project" value="TreeGrafter"/>
</dbReference>
<feature type="domain" description="WAC" evidence="7">
    <location>
        <begin position="23"/>
        <end position="175"/>
    </location>
</feature>
<dbReference type="Pfam" id="PF15612">
    <property type="entry name" value="WHIM1"/>
    <property type="match status" value="1"/>
</dbReference>
<gene>
    <name evidence="8" type="ORF">Mgra_00002010</name>
</gene>
<dbReference type="EMBL" id="JABEBT010000011">
    <property type="protein sequence ID" value="KAF7638632.1"/>
    <property type="molecule type" value="Genomic_DNA"/>
</dbReference>
<evidence type="ECO:0000256" key="4">
    <source>
        <dbReference type="PROSITE-ProRule" id="PRU00475"/>
    </source>
</evidence>
<name>A0A8S9ZZ94_9BILA</name>
<keyword evidence="2" id="KW-0175">Coiled coil</keyword>
<dbReference type="GO" id="GO:0006338">
    <property type="term" value="P:chromatin remodeling"/>
    <property type="evidence" value="ECO:0007669"/>
    <property type="project" value="InterPro"/>
</dbReference>
<keyword evidence="9" id="KW-1185">Reference proteome</keyword>
<dbReference type="InterPro" id="IPR013136">
    <property type="entry name" value="WSTF_Acf1_Cbp146"/>
</dbReference>
<dbReference type="InterPro" id="IPR047171">
    <property type="entry name" value="BAZ1A"/>
</dbReference>
<dbReference type="GO" id="GO:0008623">
    <property type="term" value="C:CHRAC"/>
    <property type="evidence" value="ECO:0007669"/>
    <property type="project" value="TreeGrafter"/>
</dbReference>
<feature type="region of interest" description="Disordered" evidence="5">
    <location>
        <begin position="374"/>
        <end position="396"/>
    </location>
</feature>
<dbReference type="InterPro" id="IPR018501">
    <property type="entry name" value="DDT_dom"/>
</dbReference>
<evidence type="ECO:0000313" key="8">
    <source>
        <dbReference type="EMBL" id="KAF7638632.1"/>
    </source>
</evidence>
<dbReference type="PANTHER" id="PTHR46510:SF1">
    <property type="entry name" value="BROMODOMAIN ADJACENT TO ZINC FINGER DOMAIN PROTEIN 1A"/>
    <property type="match status" value="1"/>
</dbReference>
<dbReference type="InterPro" id="IPR028942">
    <property type="entry name" value="WHIM1_dom"/>
</dbReference>
<evidence type="ECO:0008006" key="10">
    <source>
        <dbReference type="Google" id="ProtNLM"/>
    </source>
</evidence>
<dbReference type="PANTHER" id="PTHR46510">
    <property type="entry name" value="BROMODOMAIN ADJACENT TO ZINC FINGER DOMAIN PROTEIN 1A"/>
    <property type="match status" value="1"/>
</dbReference>
<dbReference type="PROSITE" id="PS51136">
    <property type="entry name" value="WAC"/>
    <property type="match status" value="1"/>
</dbReference>
<dbReference type="GO" id="GO:0031445">
    <property type="term" value="P:regulation of heterochromatin formation"/>
    <property type="evidence" value="ECO:0007669"/>
    <property type="project" value="TreeGrafter"/>
</dbReference>
<evidence type="ECO:0000256" key="1">
    <source>
        <dbReference type="ARBA" id="ARBA00004123"/>
    </source>
</evidence>
<dbReference type="GO" id="GO:0006355">
    <property type="term" value="P:regulation of DNA-templated transcription"/>
    <property type="evidence" value="ECO:0007669"/>
    <property type="project" value="TreeGrafter"/>
</dbReference>
<sequence>MPITSKKNYQALRPIPDGITLNTEVFYHPSTNEVFENYEDYFGRMIELNSSCWSCSITGKKGLTYEEALRSEAEAKTAKKANDKASLRKQQIEERRKQRELLAEWRKPRDDLLCDDLQPFPSGYKDLFWPDWVPRELYWDILTVQCFFENFAEVLFQDKKNPFTLTNIATAIVSRQTTENTQFYQILDWLMTAMNKSIEEDEGDPADLSRPEHIGNENVKDFDHPIHGNTIKGINKECERQKRIHGVHVRALIRDNRDITEIIRLHLKTSGYYTQYRRQLRGFMHCYEDDGYLFAHSEYEIMEILKKSSIYALNPHQRIKLFNVLINQLLSHRRCRTLISKRTEEMNELKRVLRHLKTVDQQHERESSEAYKFLSQQKAGSSKESNEKSKAASKQLSNLRRAITQLNEGRRVQNISEIKEQLLSEQNPLPWTQMENINEVLEFRAVQRNFHSDRVQELMQKIFELHG</sequence>
<dbReference type="AlphaFoldDB" id="A0A8S9ZZ94"/>
<evidence type="ECO:0000259" key="7">
    <source>
        <dbReference type="PROSITE" id="PS51136"/>
    </source>
</evidence>
<dbReference type="PROSITE" id="PS50827">
    <property type="entry name" value="DDT"/>
    <property type="match status" value="1"/>
</dbReference>
<comment type="caution">
    <text evidence="8">The sequence shown here is derived from an EMBL/GenBank/DDBJ whole genome shotgun (WGS) entry which is preliminary data.</text>
</comment>
<accession>A0A8S9ZZ94</accession>
<evidence type="ECO:0000256" key="5">
    <source>
        <dbReference type="SAM" id="MobiDB-lite"/>
    </source>
</evidence>
<dbReference type="Proteomes" id="UP000605970">
    <property type="component" value="Unassembled WGS sequence"/>
</dbReference>
<dbReference type="Pfam" id="PF10537">
    <property type="entry name" value="WAC_Acf1_DNA_bd"/>
    <property type="match status" value="1"/>
</dbReference>
<comment type="subcellular location">
    <subcellularLocation>
        <location evidence="1 4">Nucleus</location>
    </subcellularLocation>
</comment>